<proteinExistence type="predicted"/>
<name>A0A0B8QVK4_LACLL</name>
<evidence type="ECO:0000313" key="2">
    <source>
        <dbReference type="Proteomes" id="UP000031847"/>
    </source>
</evidence>
<dbReference type="AlphaFoldDB" id="A0A0B8QVK4"/>
<protein>
    <submittedName>
        <fullName evidence="1">Flp pilus assembly protein, secretin CpaC</fullName>
    </submittedName>
</protein>
<comment type="caution">
    <text evidence="1">The sequence shown here is derived from an EMBL/GenBank/DDBJ whole genome shotgun (WGS) entry which is preliminary data.</text>
</comment>
<gene>
    <name evidence="1" type="ORF">JCM5805K_0041</name>
</gene>
<organism evidence="1 2">
    <name type="scientific">Lactococcus lactis subsp. lactis</name>
    <name type="common">Streptococcus lactis</name>
    <dbReference type="NCBI Taxonomy" id="1360"/>
    <lineage>
        <taxon>Bacteria</taxon>
        <taxon>Bacillati</taxon>
        <taxon>Bacillota</taxon>
        <taxon>Bacilli</taxon>
        <taxon>Lactobacillales</taxon>
        <taxon>Streptococcaceae</taxon>
        <taxon>Lactococcus</taxon>
    </lineage>
</organism>
<dbReference type="EMBL" id="BBSI01000005">
    <property type="protein sequence ID" value="GAM78938.1"/>
    <property type="molecule type" value="Genomic_DNA"/>
</dbReference>
<dbReference type="Proteomes" id="UP000031847">
    <property type="component" value="Unassembled WGS sequence"/>
</dbReference>
<sequence length="249" mass="28885">MMSKMDNEKLDHLILETWTDFIDLKNKAELSEVLIPNSMPLLWFGDLAKYEKSDLKILTVSKNASYAEFGENQRYEKLLTEFSSVNLETYKSNLNRYFEYNPSPWFNQLAKFLPVFDSAYKESENQINRALHIDLFTPIATHPVWPGLAKSQQEQFKMKFPQLLQLLEPDILLTSLSVSNLKILLKNAGTEIEEIFDKEEVGKAAKYVRAYRVDKKLIVINGRNFQGTYFGGMTDQFVRKCLTEIKGMI</sequence>
<reference evidence="1 2" key="1">
    <citation type="submission" date="2015-01" db="EMBL/GenBank/DDBJ databases">
        <title>Lactococcus lactis subsp.lactis JCM 5805 whole genome shotgun sequence.</title>
        <authorList>
            <person name="Fujii T."/>
            <person name="Tomita Y."/>
            <person name="Ikushima S."/>
            <person name="Fujiwara D."/>
        </authorList>
    </citation>
    <scope>NUCLEOTIDE SEQUENCE [LARGE SCALE GENOMIC DNA]</scope>
    <source>
        <strain evidence="1 2">JCM 5805</strain>
    </source>
</reference>
<accession>A0A0B8QVK4</accession>
<evidence type="ECO:0000313" key="1">
    <source>
        <dbReference type="EMBL" id="GAM78938.1"/>
    </source>
</evidence>